<proteinExistence type="predicted"/>
<evidence type="ECO:0000313" key="2">
    <source>
        <dbReference type="EMBL" id="TKS54715.1"/>
    </source>
</evidence>
<organism evidence="2 3">
    <name type="scientific">Luteimonas yindakuii</name>
    <dbReference type="NCBI Taxonomy" id="2565782"/>
    <lineage>
        <taxon>Bacteria</taxon>
        <taxon>Pseudomonadati</taxon>
        <taxon>Pseudomonadota</taxon>
        <taxon>Gammaproteobacteria</taxon>
        <taxon>Lysobacterales</taxon>
        <taxon>Lysobacteraceae</taxon>
        <taxon>Luteimonas</taxon>
    </lineage>
</organism>
<accession>A0A4Z1R7X5</accession>
<keyword evidence="3" id="KW-1185">Reference proteome</keyword>
<dbReference type="SUPFAM" id="SSF48452">
    <property type="entry name" value="TPR-like"/>
    <property type="match status" value="1"/>
</dbReference>
<gene>
    <name evidence="2" type="ORF">E4582_08060</name>
</gene>
<dbReference type="AlphaFoldDB" id="A0A4Z1R7X5"/>
<evidence type="ECO:0000256" key="1">
    <source>
        <dbReference type="SAM" id="Phobius"/>
    </source>
</evidence>
<name>A0A4Z1R7X5_9GAMM</name>
<reference evidence="2 3" key="1">
    <citation type="submission" date="2019-01" db="EMBL/GenBank/DDBJ databases">
        <authorList>
            <person name="Zhang S."/>
        </authorList>
    </citation>
    <scope>NUCLEOTIDE SEQUENCE [LARGE SCALE GENOMIC DNA]</scope>
    <source>
        <strain evidence="2 3">1626</strain>
    </source>
</reference>
<protein>
    <recommendedName>
        <fullName evidence="4">Tetratricopeptide repeat protein</fullName>
    </recommendedName>
</protein>
<evidence type="ECO:0008006" key="4">
    <source>
        <dbReference type="Google" id="ProtNLM"/>
    </source>
</evidence>
<dbReference type="RefSeq" id="WP_134674072.1">
    <property type="nucleotide sequence ID" value="NZ_SPUH01000001.1"/>
</dbReference>
<sequence length="501" mass="54158">MFFWVVQRDWRSWWPMAAATVGVAMVLLIAVRQPLADRMWPDTRAQALRAEAAAALASGRLSAADGTGARELYEAALAMDPDRPEARDGLSQVARAALAQAQSALAEERFDDARAALALARELAAPRASVDRVESALRERLSAQAGLDDVRARARAAYARGDLHGSENSALPLYRRILGLRADDADALRGREDALGDLLQQAREDLREGRYAEAARAVAVAREFDPGHIDLPDTQARLGEERDALLRQAHADRDAGRLERAEARYRALLESDPDAAEPLEGMEQLALAHARRAERAAADFRFSDADTALAEAARVAPGGSATAAVDAAVRHVERARLAHARLRPAGSPAQRRERLRVLLEQVDAAEQRGDLLTPPGESAYDRLRAARAIAPDDNGVRRAAARLLPAAVACFDRELRGNRLARARSCLDARTALSEDEDTLAPARRRLAQRWLAVGDERLGAGELAAARAAHGAAREIDPTVPELAAFAERLRAAGSVGESR</sequence>
<feature type="transmembrane region" description="Helical" evidence="1">
    <location>
        <begin position="12"/>
        <end position="31"/>
    </location>
</feature>
<comment type="caution">
    <text evidence="2">The sequence shown here is derived from an EMBL/GenBank/DDBJ whole genome shotgun (WGS) entry which is preliminary data.</text>
</comment>
<keyword evidence="1" id="KW-1133">Transmembrane helix</keyword>
<dbReference type="Gene3D" id="1.25.40.10">
    <property type="entry name" value="Tetratricopeptide repeat domain"/>
    <property type="match status" value="1"/>
</dbReference>
<dbReference type="EMBL" id="SPUH01000001">
    <property type="protein sequence ID" value="TKS54715.1"/>
    <property type="molecule type" value="Genomic_DNA"/>
</dbReference>
<dbReference type="Proteomes" id="UP000298681">
    <property type="component" value="Unassembled WGS sequence"/>
</dbReference>
<keyword evidence="1" id="KW-0812">Transmembrane</keyword>
<evidence type="ECO:0000313" key="3">
    <source>
        <dbReference type="Proteomes" id="UP000298681"/>
    </source>
</evidence>
<dbReference type="InterPro" id="IPR011990">
    <property type="entry name" value="TPR-like_helical_dom_sf"/>
</dbReference>
<keyword evidence="1" id="KW-0472">Membrane</keyword>